<reference evidence="2" key="2">
    <citation type="submission" date="2025-08" db="UniProtKB">
        <authorList>
            <consortium name="Ensembl"/>
        </authorList>
    </citation>
    <scope>IDENTIFICATION</scope>
</reference>
<dbReference type="PANTHER" id="PTHR34921:SF1">
    <property type="entry name" value="MEIOTIC RECOMBINATION PROTEIN REC114"/>
    <property type="match status" value="1"/>
</dbReference>
<feature type="compositionally biased region" description="Pro residues" evidence="1">
    <location>
        <begin position="127"/>
        <end position="143"/>
    </location>
</feature>
<dbReference type="PANTHER" id="PTHR34921">
    <property type="entry name" value="MEIOTIC RECOMBINATION PROTEIN REC114"/>
    <property type="match status" value="1"/>
</dbReference>
<protein>
    <submittedName>
        <fullName evidence="2">REC114 meiotic recombination protein</fullName>
    </submittedName>
</protein>
<keyword evidence="3" id="KW-1185">Reference proteome</keyword>
<dbReference type="AlphaFoldDB" id="A0A4W5R9P0"/>
<name>A0A4W5R9P0_9TELE</name>
<dbReference type="STRING" id="62062.ENSHHUP00000082713"/>
<reference evidence="2" key="3">
    <citation type="submission" date="2025-09" db="UniProtKB">
        <authorList>
            <consortium name="Ensembl"/>
        </authorList>
    </citation>
    <scope>IDENTIFICATION</scope>
</reference>
<evidence type="ECO:0000256" key="1">
    <source>
        <dbReference type="SAM" id="MobiDB-lite"/>
    </source>
</evidence>
<sequence>MATVHKSRWMLKRFGRFLPGTKEDGGNSWKMFEPSESAGELALTIVESGHMLVSQGHDLLDGFSLLDAPSFLKVQQKSDTLLFRLTVKGESRLIRMQFSGSRTEALEECSSAVLRLKEYLPVTSQGGPPPPPPLSCPPTPNQPPTKTTAQNQQAGAGEAMVTEPEVVQGALSIKRLTQHFLGEHGLSLPLVYRHSALSRGELEPFVRLCLLDPSFPALVEEVEGELRRVLQD</sequence>
<accession>A0A4W5R9P0</accession>
<feature type="compositionally biased region" description="Low complexity" evidence="1">
    <location>
        <begin position="144"/>
        <end position="154"/>
    </location>
</feature>
<dbReference type="InterPro" id="IPR029168">
    <property type="entry name" value="REC114L"/>
</dbReference>
<dbReference type="GeneTree" id="ENSGT00390000007235"/>
<reference evidence="3" key="1">
    <citation type="submission" date="2018-06" db="EMBL/GenBank/DDBJ databases">
        <title>Genome assembly of Danube salmon.</title>
        <authorList>
            <person name="Macqueen D.J."/>
            <person name="Gundappa M.K."/>
        </authorList>
    </citation>
    <scope>NUCLEOTIDE SEQUENCE [LARGE SCALE GENOMIC DNA]</scope>
</reference>
<dbReference type="Proteomes" id="UP000314982">
    <property type="component" value="Unassembled WGS sequence"/>
</dbReference>
<dbReference type="Ensembl" id="ENSHHUT00000085325.1">
    <property type="protein sequence ID" value="ENSHHUP00000082713.1"/>
    <property type="gene ID" value="ENSHHUG00000048038.1"/>
</dbReference>
<evidence type="ECO:0000313" key="2">
    <source>
        <dbReference type="Ensembl" id="ENSHHUP00000082713.1"/>
    </source>
</evidence>
<organism evidence="2 3">
    <name type="scientific">Hucho hucho</name>
    <name type="common">huchen</name>
    <dbReference type="NCBI Taxonomy" id="62062"/>
    <lineage>
        <taxon>Eukaryota</taxon>
        <taxon>Metazoa</taxon>
        <taxon>Chordata</taxon>
        <taxon>Craniata</taxon>
        <taxon>Vertebrata</taxon>
        <taxon>Euteleostomi</taxon>
        <taxon>Actinopterygii</taxon>
        <taxon>Neopterygii</taxon>
        <taxon>Teleostei</taxon>
        <taxon>Protacanthopterygii</taxon>
        <taxon>Salmoniformes</taxon>
        <taxon>Salmonidae</taxon>
        <taxon>Salmoninae</taxon>
        <taxon>Hucho</taxon>
    </lineage>
</organism>
<dbReference type="Pfam" id="PF15165">
    <property type="entry name" value="REC114-like"/>
    <property type="match status" value="1"/>
</dbReference>
<proteinExistence type="predicted"/>
<evidence type="ECO:0000313" key="3">
    <source>
        <dbReference type="Proteomes" id="UP000314982"/>
    </source>
</evidence>
<feature type="region of interest" description="Disordered" evidence="1">
    <location>
        <begin position="121"/>
        <end position="158"/>
    </location>
</feature>